<organism evidence="8 9">
    <name type="scientific">Plakobranchus ocellatus</name>
    <dbReference type="NCBI Taxonomy" id="259542"/>
    <lineage>
        <taxon>Eukaryota</taxon>
        <taxon>Metazoa</taxon>
        <taxon>Spiralia</taxon>
        <taxon>Lophotrochozoa</taxon>
        <taxon>Mollusca</taxon>
        <taxon>Gastropoda</taxon>
        <taxon>Heterobranchia</taxon>
        <taxon>Euthyneura</taxon>
        <taxon>Panpulmonata</taxon>
        <taxon>Sacoglossa</taxon>
        <taxon>Placobranchoidea</taxon>
        <taxon>Plakobranchidae</taxon>
        <taxon>Plakobranchus</taxon>
    </lineage>
</organism>
<feature type="binding site" evidence="6">
    <location>
        <position position="70"/>
    </location>
    <ligand>
        <name>Na(+)</name>
        <dbReference type="ChEBI" id="CHEBI:29101"/>
        <label>1</label>
    </ligand>
</feature>
<reference evidence="8 9" key="1">
    <citation type="journal article" date="2021" name="Elife">
        <title>Chloroplast acquisition without the gene transfer in kleptoplastic sea slugs, Plakobranchus ocellatus.</title>
        <authorList>
            <person name="Maeda T."/>
            <person name="Takahashi S."/>
            <person name="Yoshida T."/>
            <person name="Shimamura S."/>
            <person name="Takaki Y."/>
            <person name="Nagai Y."/>
            <person name="Toyoda A."/>
            <person name="Suzuki Y."/>
            <person name="Arimoto A."/>
            <person name="Ishii H."/>
            <person name="Satoh N."/>
            <person name="Nishiyama T."/>
            <person name="Hasebe M."/>
            <person name="Maruyama T."/>
            <person name="Minagawa J."/>
            <person name="Obokata J."/>
            <person name="Shigenobu S."/>
        </authorList>
    </citation>
    <scope>NUCLEOTIDE SEQUENCE [LARGE SCALE GENOMIC DNA]</scope>
</reference>
<keyword evidence="9" id="KW-1185">Reference proteome</keyword>
<accession>A0AAV4AIY7</accession>
<keyword evidence="6" id="KW-0479">Metal-binding</keyword>
<dbReference type="PANTHER" id="PTHR42948:SF1">
    <property type="entry name" value="TRANSPORTER"/>
    <property type="match status" value="1"/>
</dbReference>
<dbReference type="SUPFAM" id="SSF161070">
    <property type="entry name" value="SNF-like"/>
    <property type="match status" value="1"/>
</dbReference>
<gene>
    <name evidence="8" type="ORF">PoB_003346700</name>
</gene>
<feature type="binding site" evidence="6">
    <location>
        <position position="67"/>
    </location>
    <ligand>
        <name>Na(+)</name>
        <dbReference type="ChEBI" id="CHEBI:29101"/>
        <label>1</label>
    </ligand>
</feature>
<comment type="subcellular location">
    <subcellularLocation>
        <location evidence="1">Membrane</location>
        <topology evidence="1">Multi-pass membrane protein</topology>
    </subcellularLocation>
</comment>
<dbReference type="GO" id="GO:0046872">
    <property type="term" value="F:metal ion binding"/>
    <property type="evidence" value="ECO:0007669"/>
    <property type="project" value="UniProtKB-KW"/>
</dbReference>
<evidence type="ECO:0000313" key="8">
    <source>
        <dbReference type="EMBL" id="GFO06962.1"/>
    </source>
</evidence>
<evidence type="ECO:0000256" key="7">
    <source>
        <dbReference type="SAM" id="MobiDB-lite"/>
    </source>
</evidence>
<name>A0AAV4AIY7_9GAST</name>
<keyword evidence="6" id="KW-0915">Sodium</keyword>
<evidence type="ECO:0000256" key="2">
    <source>
        <dbReference type="ARBA" id="ARBA00022448"/>
    </source>
</evidence>
<evidence type="ECO:0000256" key="1">
    <source>
        <dbReference type="ARBA" id="ARBA00004141"/>
    </source>
</evidence>
<dbReference type="PROSITE" id="PS50267">
    <property type="entry name" value="NA_NEUROTRAN_SYMP_3"/>
    <property type="match status" value="1"/>
</dbReference>
<evidence type="ECO:0000256" key="5">
    <source>
        <dbReference type="ARBA" id="ARBA00023136"/>
    </source>
</evidence>
<dbReference type="AlphaFoldDB" id="A0AAV4AIY7"/>
<sequence>MAPPSQPDTTYFFGFDLDEMATSLSSSSSSGLRPYGRAAVTGTGHQPQDEDRPSFQSRAGLVLSCLGCVVGTGNIWRFPRIVANNAKDGGMTFRFFK</sequence>
<evidence type="ECO:0000256" key="3">
    <source>
        <dbReference type="ARBA" id="ARBA00022692"/>
    </source>
</evidence>
<dbReference type="InterPro" id="IPR000175">
    <property type="entry name" value="Na/ntran_symport"/>
</dbReference>
<dbReference type="Proteomes" id="UP000735302">
    <property type="component" value="Unassembled WGS sequence"/>
</dbReference>
<proteinExistence type="predicted"/>
<feature type="region of interest" description="Disordered" evidence="7">
    <location>
        <begin position="23"/>
        <end position="54"/>
    </location>
</feature>
<evidence type="ECO:0000256" key="4">
    <source>
        <dbReference type="ARBA" id="ARBA00022989"/>
    </source>
</evidence>
<dbReference type="PANTHER" id="PTHR42948">
    <property type="entry name" value="TRANSPORTER"/>
    <property type="match status" value="1"/>
</dbReference>
<dbReference type="EMBL" id="BLXT01003829">
    <property type="protein sequence ID" value="GFO06962.1"/>
    <property type="molecule type" value="Genomic_DNA"/>
</dbReference>
<keyword evidence="3" id="KW-0812">Transmembrane</keyword>
<dbReference type="InterPro" id="IPR037272">
    <property type="entry name" value="SNS_sf"/>
</dbReference>
<keyword evidence="5" id="KW-0472">Membrane</keyword>
<protein>
    <submittedName>
        <fullName evidence="8">Sodium-and chloride-dependent gaba transporter ine</fullName>
    </submittedName>
</protein>
<evidence type="ECO:0000313" key="9">
    <source>
        <dbReference type="Proteomes" id="UP000735302"/>
    </source>
</evidence>
<dbReference type="Pfam" id="PF00209">
    <property type="entry name" value="SNF"/>
    <property type="match status" value="1"/>
</dbReference>
<dbReference type="GO" id="GO:0016020">
    <property type="term" value="C:membrane"/>
    <property type="evidence" value="ECO:0007669"/>
    <property type="project" value="UniProtKB-SubCell"/>
</dbReference>
<feature type="binding site" evidence="6">
    <location>
        <position position="74"/>
    </location>
    <ligand>
        <name>Na(+)</name>
        <dbReference type="ChEBI" id="CHEBI:29101"/>
        <label>1</label>
    </ligand>
</feature>
<keyword evidence="4" id="KW-1133">Transmembrane helix</keyword>
<keyword evidence="2" id="KW-0813">Transport</keyword>
<comment type="caution">
    <text evidence="8">The sequence shown here is derived from an EMBL/GenBank/DDBJ whole genome shotgun (WGS) entry which is preliminary data.</text>
</comment>
<evidence type="ECO:0000256" key="6">
    <source>
        <dbReference type="PIRSR" id="PIRSR600175-1"/>
    </source>
</evidence>